<gene>
    <name evidence="1" type="ORF">BDZ31_001004</name>
</gene>
<evidence type="ECO:0000313" key="2">
    <source>
        <dbReference type="Proteomes" id="UP000585272"/>
    </source>
</evidence>
<organism evidence="1 2">
    <name type="scientific">Conexibacter arvalis</name>
    <dbReference type="NCBI Taxonomy" id="912552"/>
    <lineage>
        <taxon>Bacteria</taxon>
        <taxon>Bacillati</taxon>
        <taxon>Actinomycetota</taxon>
        <taxon>Thermoleophilia</taxon>
        <taxon>Solirubrobacterales</taxon>
        <taxon>Conexibacteraceae</taxon>
        <taxon>Conexibacter</taxon>
    </lineage>
</organism>
<dbReference type="Proteomes" id="UP000585272">
    <property type="component" value="Unassembled WGS sequence"/>
</dbReference>
<dbReference type="EMBL" id="JACHNU010000001">
    <property type="protein sequence ID" value="MBB4661431.1"/>
    <property type="molecule type" value="Genomic_DNA"/>
</dbReference>
<accession>A0A840IAZ8</accession>
<evidence type="ECO:0008006" key="3">
    <source>
        <dbReference type="Google" id="ProtNLM"/>
    </source>
</evidence>
<dbReference type="InterPro" id="IPR025855">
    <property type="entry name" value="Replic_Relax"/>
</dbReference>
<keyword evidence="2" id="KW-1185">Reference proteome</keyword>
<evidence type="ECO:0000313" key="1">
    <source>
        <dbReference type="EMBL" id="MBB4661431.1"/>
    </source>
</evidence>
<dbReference type="Pfam" id="PF13814">
    <property type="entry name" value="Replic_Relax"/>
    <property type="match status" value="1"/>
</dbReference>
<name>A0A840IAZ8_9ACTN</name>
<reference evidence="1 2" key="1">
    <citation type="submission" date="2020-08" db="EMBL/GenBank/DDBJ databases">
        <title>Genomic Encyclopedia of Archaeal and Bacterial Type Strains, Phase II (KMG-II): from individual species to whole genera.</title>
        <authorList>
            <person name="Goeker M."/>
        </authorList>
    </citation>
    <scope>NUCLEOTIDE SEQUENCE [LARGE SCALE GENOMIC DNA]</scope>
    <source>
        <strain evidence="1 2">DSM 23288</strain>
    </source>
</reference>
<dbReference type="RefSeq" id="WP_183339592.1">
    <property type="nucleotide sequence ID" value="NZ_JACHNU010000001.1"/>
</dbReference>
<protein>
    <recommendedName>
        <fullName evidence="3">Replication-relaxation</fullName>
    </recommendedName>
</protein>
<dbReference type="AlphaFoldDB" id="A0A840IAZ8"/>
<proteinExistence type="predicted"/>
<comment type="caution">
    <text evidence="1">The sequence shown here is derived from an EMBL/GenBank/DDBJ whole genome shotgun (WGS) entry which is preliminary data.</text>
</comment>
<sequence length="300" mass="33296">MIVTVTDTATGPLPPVAVPIMESLAQHRLLTTLQIHELHTPDKTTHWTRHVLRRLHAAELVDAARLPGGLGLWFLTEQGTEAIELIPSRPERRRKQITHAQATGPLRHHTLAVNEVGLALVRAARARGDECGPLAWRHEIAHPIGPAPGRRTPEQLIADALLTYQRNQPDGTTTFHYRFIELDRATMPVDDLAAKLARYATLYHHTLPPTGPTDRPRPLWTHSYAIFPGVLLVLTGRDRPALERRRSNAIALCRTNPQLTATPAVKIAACLLADLIDRGPFAPILKTTHDPARAVGWLDR</sequence>